<dbReference type="PROSITE" id="PS51269">
    <property type="entry name" value="COMM"/>
    <property type="match status" value="1"/>
</dbReference>
<feature type="domain" description="COMM" evidence="1">
    <location>
        <begin position="127"/>
        <end position="196"/>
    </location>
</feature>
<keyword evidence="3" id="KW-1185">Reference proteome</keyword>
<evidence type="ECO:0000313" key="3">
    <source>
        <dbReference type="Proteomes" id="UP000030762"/>
    </source>
</evidence>
<dbReference type="AlphaFoldDB" id="T0QC85"/>
<dbReference type="RefSeq" id="XP_008615348.1">
    <property type="nucleotide sequence ID" value="XM_008617126.1"/>
</dbReference>
<dbReference type="Pfam" id="PF07258">
    <property type="entry name" value="COMM_domain"/>
    <property type="match status" value="1"/>
</dbReference>
<dbReference type="Proteomes" id="UP000030762">
    <property type="component" value="Unassembled WGS sequence"/>
</dbReference>
<reference evidence="2 3" key="1">
    <citation type="submission" date="2012-04" db="EMBL/GenBank/DDBJ databases">
        <title>The Genome Sequence of Saprolegnia declina VS20.</title>
        <authorList>
            <consortium name="The Broad Institute Genome Sequencing Platform"/>
            <person name="Russ C."/>
            <person name="Nusbaum C."/>
            <person name="Tyler B."/>
            <person name="van West P."/>
            <person name="Dieguez-Uribeondo J."/>
            <person name="de Bruijn I."/>
            <person name="Tripathy S."/>
            <person name="Jiang R."/>
            <person name="Young S.K."/>
            <person name="Zeng Q."/>
            <person name="Gargeya S."/>
            <person name="Fitzgerald M."/>
            <person name="Haas B."/>
            <person name="Abouelleil A."/>
            <person name="Alvarado L."/>
            <person name="Arachchi H.M."/>
            <person name="Berlin A."/>
            <person name="Chapman S.B."/>
            <person name="Goldberg J."/>
            <person name="Griggs A."/>
            <person name="Gujja S."/>
            <person name="Hansen M."/>
            <person name="Howarth C."/>
            <person name="Imamovic A."/>
            <person name="Larimer J."/>
            <person name="McCowen C."/>
            <person name="Montmayeur A."/>
            <person name="Murphy C."/>
            <person name="Neiman D."/>
            <person name="Pearson M."/>
            <person name="Priest M."/>
            <person name="Roberts A."/>
            <person name="Saif S."/>
            <person name="Shea T."/>
            <person name="Sisk P."/>
            <person name="Sykes S."/>
            <person name="Wortman J."/>
            <person name="Nusbaum C."/>
            <person name="Birren B."/>
        </authorList>
    </citation>
    <scope>NUCLEOTIDE SEQUENCE [LARGE SCALE GENOMIC DNA]</scope>
    <source>
        <strain evidence="2 3">VS20</strain>
    </source>
</reference>
<dbReference type="GeneID" id="19951828"/>
<dbReference type="EMBL" id="JH767170">
    <property type="protein sequence ID" value="EQC31175.1"/>
    <property type="molecule type" value="Genomic_DNA"/>
</dbReference>
<dbReference type="InterPro" id="IPR017920">
    <property type="entry name" value="COMM"/>
</dbReference>
<evidence type="ECO:0000313" key="2">
    <source>
        <dbReference type="EMBL" id="EQC31175.1"/>
    </source>
</evidence>
<dbReference type="STRING" id="1156394.T0QC85"/>
<gene>
    <name evidence="2" type="ORF">SDRG_11101</name>
</gene>
<evidence type="ECO:0000259" key="1">
    <source>
        <dbReference type="PROSITE" id="PS51269"/>
    </source>
</evidence>
<organism evidence="2 3">
    <name type="scientific">Saprolegnia diclina (strain VS20)</name>
    <dbReference type="NCBI Taxonomy" id="1156394"/>
    <lineage>
        <taxon>Eukaryota</taxon>
        <taxon>Sar</taxon>
        <taxon>Stramenopiles</taxon>
        <taxon>Oomycota</taxon>
        <taxon>Saprolegniomycetes</taxon>
        <taxon>Saprolegniales</taxon>
        <taxon>Saprolegniaceae</taxon>
        <taxon>Saprolegnia</taxon>
    </lineage>
</organism>
<dbReference type="OrthoDB" id="76101at2759"/>
<protein>
    <recommendedName>
        <fullName evidence="1">COMM domain-containing protein</fullName>
    </recommendedName>
</protein>
<accession>T0QC85</accession>
<dbReference type="VEuPathDB" id="FungiDB:SDRG_11101"/>
<sequence length="197" mass="21153">MDFPVRRAKDRATAMAPADMSAMTDAMQDELVNFVMAYAGAPQDHDVATFASGFAAAHNMNLTPLKHILQNTLAILSTAITEQASPNDLVAALLAAGANEATAKRFGARWTATADVSCRSLQLVHADFIDMTWKLGITTATSLLPSVGAPFVVLTFVLQPRGTALRSTEALELSLPMFYQFLANVEALQAHLSFLQI</sequence>
<dbReference type="OMA" id="NTFRISH"/>
<dbReference type="InParanoid" id="T0QC85"/>
<name>T0QC85_SAPDV</name>
<proteinExistence type="predicted"/>